<protein>
    <submittedName>
        <fullName evidence="1">Uncharacterized protein</fullName>
    </submittedName>
</protein>
<name>A0ACC2IL49_9PLEO</name>
<gene>
    <name evidence="1" type="ORF">OPT61_g2547</name>
</gene>
<sequence>MPPKRKASTAVASPAAAEAPVNRSKMRRSEVPLPSKATGNDQKLPRRQSSRGGAIITNPNANPEVLDAPNALRASPDGHECADAKAHLHQHDMNAGNAVNGVNAASAQPSTSQAASTEVNAAPLTGTEGTDEAGDTPAAPTTGRAKRKKAGATHVKTEGGGNNAAPTNGAVENGTAPAEDAGVTGDPEAEAVDGEEGDEVELKQALTRPPPVNSEYLPLPWKGRLGYACLNTYLRNANPPVFSSRTCRIASIIEHRHPLKDPSQPEHATKNRPDKDQPADHARGQKYVEELGLANVRDIVKMIRWNDRYGIKFMRLSSEMFPFASHEEYGYKLAPFAAEALATAGKVIAELGHRVTTHPGQFTQLGSPRKSVIENAIRDLEYHAEMLSLLKLPPQQDRDAVMIMHLGGAFGDKPAALDRFRENYARLSDEVKKRLVLENDDVVWNAHELLPMCQELNIPFVLDFHHHNILFDNTKLREGTKDVMDMYPAILETWSKKNITPKMHYSEPCPGAITGRDRRKHSPRVMTFPPCPDTMDLMIEAKDKEQAVFELMRTFKLPGFELINDIVPHQRPDENRPWKPKPKKKAKKGKKKTDDLEDIDTKLEEAEEEDVPPPIVPEEEVGMGGPEGRVYWPPTMEDWLRPPKRVIKKKEEGAATPAKKKQKIAATDNASVTSEIAGLDEVKTPAKKAASKRAASSTKKRTPKAVPTPSSSDDDDGLSSPPFSDLGEGDEAPVVQKRAARPAPTRKKSGRAAATKVSYKEEDADEMTPIACTPVPLLTRDSQPPPQGTASNPLRARNTPPSFYLPNTDSSGLHTTRQHLNIQSTRRPLNKKQGNLHKRTIANIRSRATVTSQYGVINIAFGL</sequence>
<keyword evidence="2" id="KW-1185">Reference proteome</keyword>
<evidence type="ECO:0000313" key="2">
    <source>
        <dbReference type="Proteomes" id="UP001153331"/>
    </source>
</evidence>
<dbReference type="EMBL" id="JAPHNI010000116">
    <property type="protein sequence ID" value="KAJ8115924.1"/>
    <property type="molecule type" value="Genomic_DNA"/>
</dbReference>
<organism evidence="1 2">
    <name type="scientific">Boeremia exigua</name>
    <dbReference type="NCBI Taxonomy" id="749465"/>
    <lineage>
        <taxon>Eukaryota</taxon>
        <taxon>Fungi</taxon>
        <taxon>Dikarya</taxon>
        <taxon>Ascomycota</taxon>
        <taxon>Pezizomycotina</taxon>
        <taxon>Dothideomycetes</taxon>
        <taxon>Pleosporomycetidae</taxon>
        <taxon>Pleosporales</taxon>
        <taxon>Pleosporineae</taxon>
        <taxon>Didymellaceae</taxon>
        <taxon>Boeremia</taxon>
    </lineage>
</organism>
<evidence type="ECO:0000313" key="1">
    <source>
        <dbReference type="EMBL" id="KAJ8115924.1"/>
    </source>
</evidence>
<dbReference type="Proteomes" id="UP001153331">
    <property type="component" value="Unassembled WGS sequence"/>
</dbReference>
<comment type="caution">
    <text evidence="1">The sequence shown here is derived from an EMBL/GenBank/DDBJ whole genome shotgun (WGS) entry which is preliminary data.</text>
</comment>
<reference evidence="1" key="1">
    <citation type="submission" date="2022-11" db="EMBL/GenBank/DDBJ databases">
        <title>Genome Sequence of Boeremia exigua.</title>
        <authorList>
            <person name="Buettner E."/>
        </authorList>
    </citation>
    <scope>NUCLEOTIDE SEQUENCE</scope>
    <source>
        <strain evidence="1">CU02</strain>
    </source>
</reference>
<accession>A0ACC2IL49</accession>
<proteinExistence type="predicted"/>